<name>A0A495EP20_9FLAO</name>
<evidence type="ECO:0000313" key="3">
    <source>
        <dbReference type="Proteomes" id="UP000269412"/>
    </source>
</evidence>
<reference evidence="2 3" key="1">
    <citation type="submission" date="2018-10" db="EMBL/GenBank/DDBJ databases">
        <title>Genomic Encyclopedia of Archaeal and Bacterial Type Strains, Phase II (KMG-II): from individual species to whole genera.</title>
        <authorList>
            <person name="Goeker M."/>
        </authorList>
    </citation>
    <scope>NUCLEOTIDE SEQUENCE [LARGE SCALE GENOMIC DNA]</scope>
    <source>
        <strain evidence="2 3">DSM 25230</strain>
    </source>
</reference>
<sequence length="196" mass="23276">MSNKIALEKVKLFCLANSLAEHQLDKVEENLDLNLGRLSKSETPRKEYYLQFDSEFRKEANLMAEHYEVFYCLEKSIRRLVLELMEEKFGQNWWDEQVKEEIRKGVLKNIKREEDTGFTIRSDENIDYTTFGELSQIVINNWSAFEGLFKRGQRAFQRIMSNLNQLRGPIAHCSPLAEDEIVRLELTVKDWFRLME</sequence>
<gene>
    <name evidence="2" type="ORF">CLV91_0023</name>
</gene>
<comment type="caution">
    <text evidence="2">The sequence shown here is derived from an EMBL/GenBank/DDBJ whole genome shotgun (WGS) entry which is preliminary data.</text>
</comment>
<feature type="domain" description="Swt1-like HEPN" evidence="1">
    <location>
        <begin position="69"/>
        <end position="195"/>
    </location>
</feature>
<dbReference type="OrthoDB" id="1237440at2"/>
<proteinExistence type="predicted"/>
<dbReference type="EMBL" id="RBIQ01000005">
    <property type="protein sequence ID" value="RKR18740.1"/>
    <property type="molecule type" value="Genomic_DNA"/>
</dbReference>
<keyword evidence="3" id="KW-1185">Reference proteome</keyword>
<dbReference type="Pfam" id="PF18731">
    <property type="entry name" value="HEPN_Swt1"/>
    <property type="match status" value="1"/>
</dbReference>
<protein>
    <recommendedName>
        <fullName evidence="1">Swt1-like HEPN domain-containing protein</fullName>
    </recommendedName>
</protein>
<dbReference type="Proteomes" id="UP000269412">
    <property type="component" value="Unassembled WGS sequence"/>
</dbReference>
<organism evidence="2 3">
    <name type="scientific">Maribacter vaceletii</name>
    <dbReference type="NCBI Taxonomy" id="1206816"/>
    <lineage>
        <taxon>Bacteria</taxon>
        <taxon>Pseudomonadati</taxon>
        <taxon>Bacteroidota</taxon>
        <taxon>Flavobacteriia</taxon>
        <taxon>Flavobacteriales</taxon>
        <taxon>Flavobacteriaceae</taxon>
        <taxon>Maribacter</taxon>
    </lineage>
</organism>
<accession>A0A495EP20</accession>
<evidence type="ECO:0000313" key="2">
    <source>
        <dbReference type="EMBL" id="RKR18740.1"/>
    </source>
</evidence>
<evidence type="ECO:0000259" key="1">
    <source>
        <dbReference type="Pfam" id="PF18731"/>
    </source>
</evidence>
<dbReference type="InterPro" id="IPR041650">
    <property type="entry name" value="HEPN_Swt1"/>
</dbReference>
<dbReference type="AlphaFoldDB" id="A0A495EP20"/>